<evidence type="ECO:0000313" key="10">
    <source>
        <dbReference type="EMBL" id="SEL22447.1"/>
    </source>
</evidence>
<keyword evidence="8" id="KW-0175">Coiled coil</keyword>
<dbReference type="GO" id="GO:0006935">
    <property type="term" value="P:chemotaxis"/>
    <property type="evidence" value="ECO:0007669"/>
    <property type="project" value="UniProtKB-ARBA"/>
</dbReference>
<evidence type="ECO:0000256" key="4">
    <source>
        <dbReference type="ARBA" id="ARBA00023136"/>
    </source>
</evidence>
<evidence type="ECO:0000256" key="7">
    <source>
        <dbReference type="PROSITE-ProRule" id="PRU00284"/>
    </source>
</evidence>
<keyword evidence="11" id="KW-1185">Reference proteome</keyword>
<dbReference type="FunFam" id="1.10.287.950:FF:000001">
    <property type="entry name" value="Methyl-accepting chemotaxis sensory transducer"/>
    <property type="match status" value="1"/>
</dbReference>
<feature type="coiled-coil region" evidence="8">
    <location>
        <begin position="50"/>
        <end position="81"/>
    </location>
</feature>
<feature type="domain" description="Methyl-accepting transducer" evidence="9">
    <location>
        <begin position="366"/>
        <end position="602"/>
    </location>
</feature>
<dbReference type="SMART" id="SM00283">
    <property type="entry name" value="MA"/>
    <property type="match status" value="1"/>
</dbReference>
<dbReference type="PANTHER" id="PTHR32089:SF119">
    <property type="entry name" value="METHYL-ACCEPTING CHEMOTAXIS PROTEIN CTPL"/>
    <property type="match status" value="1"/>
</dbReference>
<reference evidence="10 11" key="1">
    <citation type="submission" date="2016-10" db="EMBL/GenBank/DDBJ databases">
        <authorList>
            <person name="de Groot N.N."/>
        </authorList>
    </citation>
    <scope>NUCLEOTIDE SEQUENCE [LARGE SCALE GENOMIC DNA]</scope>
    <source>
        <strain evidence="10 11">JCM 19513</strain>
    </source>
</reference>
<keyword evidence="4" id="KW-0472">Membrane</keyword>
<keyword evidence="5 7" id="KW-0807">Transducer</keyword>
<dbReference type="AlphaFoldDB" id="A0A1H7NHR5"/>
<dbReference type="RefSeq" id="WP_074868079.1">
    <property type="nucleotide sequence ID" value="NZ_FOAS01000009.1"/>
</dbReference>
<dbReference type="PROSITE" id="PS50111">
    <property type="entry name" value="CHEMOTAXIS_TRANSDUC_2"/>
    <property type="match status" value="1"/>
</dbReference>
<dbReference type="InterPro" id="IPR004089">
    <property type="entry name" value="MCPsignal_dom"/>
</dbReference>
<dbReference type="GO" id="GO:0007165">
    <property type="term" value="P:signal transduction"/>
    <property type="evidence" value="ECO:0007669"/>
    <property type="project" value="UniProtKB-KW"/>
</dbReference>
<dbReference type="Gene3D" id="1.10.287.950">
    <property type="entry name" value="Methyl-accepting chemotaxis protein"/>
    <property type="match status" value="1"/>
</dbReference>
<comment type="subcellular location">
    <subcellularLocation>
        <location evidence="1">Membrane</location>
        <topology evidence="1">Multi-pass membrane protein</topology>
    </subcellularLocation>
</comment>
<keyword evidence="2" id="KW-0812">Transmembrane</keyword>
<dbReference type="GO" id="GO:0016020">
    <property type="term" value="C:membrane"/>
    <property type="evidence" value="ECO:0007669"/>
    <property type="project" value="UniProtKB-SubCell"/>
</dbReference>
<dbReference type="SUPFAM" id="SSF58104">
    <property type="entry name" value="Methyl-accepting chemotaxis protein (MCP) signaling domain"/>
    <property type="match status" value="1"/>
</dbReference>
<evidence type="ECO:0000259" key="9">
    <source>
        <dbReference type="PROSITE" id="PS50111"/>
    </source>
</evidence>
<dbReference type="EMBL" id="FOAS01000009">
    <property type="protein sequence ID" value="SEL22447.1"/>
    <property type="molecule type" value="Genomic_DNA"/>
</dbReference>
<evidence type="ECO:0000313" key="11">
    <source>
        <dbReference type="Proteomes" id="UP000185766"/>
    </source>
</evidence>
<evidence type="ECO:0000256" key="1">
    <source>
        <dbReference type="ARBA" id="ARBA00004141"/>
    </source>
</evidence>
<comment type="similarity">
    <text evidence="6">Belongs to the methyl-accepting chemotaxis (MCP) protein family.</text>
</comment>
<sequence>MRLKHRLIASFVLVGVVPLLLTLAVVTAQVGERLKTQTVQRMEQLAALKVQQLERQQQAWLAQLEMLTRNLESNYEGMDDNGIISAANYDSQFYQQFTALFGFADMKLVRPDGQVIFTLKRGKDYQQNLASASTALAQSWQQAKAAGQSLLSDVQSEAWLDGQRTVYLLAPVRDEGQLLVWLVLSIDEAGLGALHSASGDGNSFWVGADGQWRLGSSAAQQQDWRSDVALQQALQGSAVVSEQLGLNGEPALRAYQAARFGQQNWVLVEEVSREQAFATLILLQRTLLLLALAAAVVVAVATWRITRAVINPLGAEPAEMRRLAQQLGEGHLRVFAAENQHGDSLMASLAQMAARWASLIDELRQLTVRLGASSDGLVDAAGTTRQRATGQKQTFDQMVVAIDEMAATVRGIAENAAASAASCTTANDSFAHMQTRMQHMLDEQGTLVSGIQHSEQVVKSLAEGAQNIGSVLQVIQSIAEQTNLLALNAAIEAARAGEQGRGFAVVADEVRTLAQKTQTSTEEIAQIIQRLQQVAQEAVQGMLQAAKQSQSLGGETQQVQDALQQVRGQLHTLAAQAGQIAEAAHQQSAATEEITQNMHQIQQGTDDNLAAARDTDQQGQALRELAQRLEQNLRHFD</sequence>
<protein>
    <submittedName>
        <fullName evidence="10">Methyl-accepting chemotaxis protein</fullName>
    </submittedName>
</protein>
<name>A0A1H7NHR5_9GAMM</name>
<organism evidence="10 11">
    <name type="scientific">Atopomonas hussainii</name>
    <dbReference type="NCBI Taxonomy" id="1429083"/>
    <lineage>
        <taxon>Bacteria</taxon>
        <taxon>Pseudomonadati</taxon>
        <taxon>Pseudomonadota</taxon>
        <taxon>Gammaproteobacteria</taxon>
        <taxon>Pseudomonadales</taxon>
        <taxon>Pseudomonadaceae</taxon>
        <taxon>Atopomonas</taxon>
    </lineage>
</organism>
<evidence type="ECO:0000256" key="8">
    <source>
        <dbReference type="SAM" id="Coils"/>
    </source>
</evidence>
<proteinExistence type="inferred from homology"/>
<gene>
    <name evidence="10" type="ORF">SAMN05216214_109138</name>
</gene>
<evidence type="ECO:0000256" key="3">
    <source>
        <dbReference type="ARBA" id="ARBA00022989"/>
    </source>
</evidence>
<accession>A0A1H7NHR5</accession>
<dbReference type="Proteomes" id="UP000185766">
    <property type="component" value="Unassembled WGS sequence"/>
</dbReference>
<dbReference type="Pfam" id="PF00015">
    <property type="entry name" value="MCPsignal"/>
    <property type="match status" value="1"/>
</dbReference>
<evidence type="ECO:0000256" key="5">
    <source>
        <dbReference type="ARBA" id="ARBA00023224"/>
    </source>
</evidence>
<evidence type="ECO:0000256" key="2">
    <source>
        <dbReference type="ARBA" id="ARBA00022692"/>
    </source>
</evidence>
<dbReference type="STRING" id="1429083.GCA_001885685_03084"/>
<dbReference type="PANTHER" id="PTHR32089">
    <property type="entry name" value="METHYL-ACCEPTING CHEMOTAXIS PROTEIN MCPB"/>
    <property type="match status" value="1"/>
</dbReference>
<keyword evidence="3" id="KW-1133">Transmembrane helix</keyword>
<evidence type="ECO:0000256" key="6">
    <source>
        <dbReference type="ARBA" id="ARBA00029447"/>
    </source>
</evidence>